<organism evidence="1">
    <name type="scientific">Utricularia reniformis</name>
    <dbReference type="NCBI Taxonomy" id="192314"/>
    <lineage>
        <taxon>Eukaryota</taxon>
        <taxon>Viridiplantae</taxon>
        <taxon>Streptophyta</taxon>
        <taxon>Embryophyta</taxon>
        <taxon>Tracheophyta</taxon>
        <taxon>Spermatophyta</taxon>
        <taxon>Magnoliopsida</taxon>
        <taxon>eudicotyledons</taxon>
        <taxon>Gunneridae</taxon>
        <taxon>Pentapetalae</taxon>
        <taxon>asterids</taxon>
        <taxon>lamiids</taxon>
        <taxon>Lamiales</taxon>
        <taxon>Lentibulariaceae</taxon>
        <taxon>Utricularia</taxon>
    </lineage>
</organism>
<proteinExistence type="predicted"/>
<dbReference type="AlphaFoldDB" id="A0A1Y0B3Y6"/>
<geneLocation type="mitochondrion" evidence="1"/>
<protein>
    <submittedName>
        <fullName evidence="1">Uncharacterized protein</fullName>
    </submittedName>
</protein>
<name>A0A1Y0B3Y6_9LAMI</name>
<sequence length="54" mass="6075">MSGAFCLISNYPCSHPSDCVLFEMRVQERPLRSYASSKKVQSSLAPIARCYSRC</sequence>
<keyword evidence="1" id="KW-0496">Mitochondrion</keyword>
<gene>
    <name evidence="1" type="ORF">AEK19_MT1939</name>
</gene>
<evidence type="ECO:0000313" key="1">
    <source>
        <dbReference type="EMBL" id="ART32104.1"/>
    </source>
</evidence>
<reference evidence="1" key="1">
    <citation type="submission" date="2017-03" db="EMBL/GenBank/DDBJ databases">
        <title>The mitochondrial genome of the carnivorous plant Utricularia reniformis (Lentibulariaceae): structure, comparative analysis and evolutionary landmarks.</title>
        <authorList>
            <person name="Silva S.R."/>
            <person name="Alvarenga D.O."/>
            <person name="Michael T.P."/>
            <person name="Miranda V.F.O."/>
            <person name="Varani A.M."/>
        </authorList>
    </citation>
    <scope>NUCLEOTIDE SEQUENCE</scope>
</reference>
<accession>A0A1Y0B3Y6</accession>
<dbReference type="EMBL" id="KY774314">
    <property type="protein sequence ID" value="ART32104.1"/>
    <property type="molecule type" value="Genomic_DNA"/>
</dbReference>